<dbReference type="Pfam" id="PF19789">
    <property type="entry name" value="DUF6273"/>
    <property type="match status" value="1"/>
</dbReference>
<evidence type="ECO:0000259" key="1">
    <source>
        <dbReference type="Pfam" id="PF02368"/>
    </source>
</evidence>
<feature type="domain" description="BIG2" evidence="1">
    <location>
        <begin position="107"/>
        <end position="177"/>
    </location>
</feature>
<dbReference type="InterPro" id="IPR008964">
    <property type="entry name" value="Invasin/intimin_cell_adhesion"/>
</dbReference>
<dbReference type="InterPro" id="IPR003343">
    <property type="entry name" value="Big_2"/>
</dbReference>
<dbReference type="Pfam" id="PF02368">
    <property type="entry name" value="Big_2"/>
    <property type="match status" value="1"/>
</dbReference>
<reference evidence="3 4" key="2">
    <citation type="submission" date="2020-08" db="EMBL/GenBank/DDBJ databases">
        <authorList>
            <person name="Ueki A."/>
            <person name="Tonouchi A."/>
        </authorList>
    </citation>
    <scope>NUCLEOTIDE SEQUENCE [LARGE SCALE GENOMIC DNA]</scope>
    <source>
        <strain evidence="3 4">CTTW</strain>
    </source>
</reference>
<name>A0A7I8DMB8_9FIRM</name>
<dbReference type="InterPro" id="IPR046240">
    <property type="entry name" value="DUF6273"/>
</dbReference>
<dbReference type="RefSeq" id="WP_207726481.1">
    <property type="nucleotide sequence ID" value="NZ_AP023368.1"/>
</dbReference>
<dbReference type="SUPFAM" id="SSF49373">
    <property type="entry name" value="Invasin/intimin cell-adhesion fragments"/>
    <property type="match status" value="1"/>
</dbReference>
<accession>A0A7I8DMB8</accession>
<reference evidence="3 4" key="1">
    <citation type="submission" date="2020-08" db="EMBL/GenBank/DDBJ databases">
        <title>Draft genome sequencing of an Anaerocolumna strain isolated from anoxic soil subjected to BSD treatment.</title>
        <authorList>
            <person name="Uek A."/>
            <person name="Tonouchi A."/>
        </authorList>
    </citation>
    <scope>NUCLEOTIDE SEQUENCE [LARGE SCALE GENOMIC DNA]</scope>
    <source>
        <strain evidence="3 4">CTTW</strain>
    </source>
</reference>
<dbReference type="Gene3D" id="2.60.40.1080">
    <property type="match status" value="1"/>
</dbReference>
<sequence length="435" mass="48340">MSDSKVNGKMDTDTSVNNQMMALRDTAMVNVTDKLTIYSGNTDSINIDAGEEIPENISYRSEDDSIAEVRKGYVVANREGETNIITSFSLAGKEMSFHTQITVLAGTVTVSSSELEVMEGTTKKLKTKLDKGVLSGVSYISDNTDVATVVNDGVDGIISGVSKGRATITVTANVSGSITVKEVIVTVSDFDKGDIPIQNPVQADNFKEEDDWQGSRVNFGRFEQDNRISNGKEPILWRVLEVEDNSVLLLAEYGLICKNIHETFEDFTWETSTLRNWLNTSFLDMAFTNQERKAILDSNIDTPDNIEWGTKGGGNTIDKVFLPSVQDVMNPAYGFPANMETSKARMLQCTAYARKNGGYINKDNGNTCWWLRSPGFHQKYADYVFTTGAITENYFIGRRYDAIRPAIRVDLSMVQIKPRQKTGENIYPYISLLPN</sequence>
<dbReference type="KEGG" id="acht:bsdcttw_04770"/>
<gene>
    <name evidence="3" type="ORF">bsdcttw_04770</name>
</gene>
<organism evidence="3 4">
    <name type="scientific">Anaerocolumna chitinilytica</name>
    <dbReference type="NCBI Taxonomy" id="1727145"/>
    <lineage>
        <taxon>Bacteria</taxon>
        <taxon>Bacillati</taxon>
        <taxon>Bacillota</taxon>
        <taxon>Clostridia</taxon>
        <taxon>Lachnospirales</taxon>
        <taxon>Lachnospiraceae</taxon>
        <taxon>Anaerocolumna</taxon>
    </lineage>
</organism>
<dbReference type="EMBL" id="AP023368">
    <property type="protein sequence ID" value="BCJ97436.1"/>
    <property type="molecule type" value="Genomic_DNA"/>
</dbReference>
<dbReference type="Proteomes" id="UP000515703">
    <property type="component" value="Chromosome"/>
</dbReference>
<evidence type="ECO:0000313" key="3">
    <source>
        <dbReference type="EMBL" id="BCJ97436.1"/>
    </source>
</evidence>
<evidence type="ECO:0008006" key="5">
    <source>
        <dbReference type="Google" id="ProtNLM"/>
    </source>
</evidence>
<protein>
    <recommendedName>
        <fullName evidence="5">BIG2 domain-containing protein</fullName>
    </recommendedName>
</protein>
<proteinExistence type="predicted"/>
<evidence type="ECO:0000259" key="2">
    <source>
        <dbReference type="Pfam" id="PF19789"/>
    </source>
</evidence>
<evidence type="ECO:0000313" key="4">
    <source>
        <dbReference type="Proteomes" id="UP000515703"/>
    </source>
</evidence>
<dbReference type="AlphaFoldDB" id="A0A7I8DMB8"/>
<feature type="domain" description="DUF6273" evidence="2">
    <location>
        <begin position="245"/>
        <end position="410"/>
    </location>
</feature>
<keyword evidence="4" id="KW-1185">Reference proteome</keyword>